<accession>A0A2S5CFF1</accession>
<organism evidence="1 2">
    <name type="scientific">Methylovulum psychrotolerans</name>
    <dbReference type="NCBI Taxonomy" id="1704499"/>
    <lineage>
        <taxon>Bacteria</taxon>
        <taxon>Pseudomonadati</taxon>
        <taxon>Pseudomonadota</taxon>
        <taxon>Gammaproteobacteria</taxon>
        <taxon>Methylococcales</taxon>
        <taxon>Methylococcaceae</taxon>
        <taxon>Methylovulum</taxon>
    </lineage>
</organism>
<evidence type="ECO:0000313" key="2">
    <source>
        <dbReference type="Proteomes" id="UP000237423"/>
    </source>
</evidence>
<reference evidence="1 2" key="1">
    <citation type="submission" date="2017-11" db="EMBL/GenBank/DDBJ databases">
        <title>Draft Genome Sequence of Methylobacter psychrotolerans Sph1T, an Obligate Methanotroph from Low-Temperature Environments.</title>
        <authorList>
            <person name="Oshkin I.Y."/>
            <person name="Miroshnikov K."/>
            <person name="Belova S.E."/>
            <person name="Korzhenkov A."/>
            <person name="Toshchakov S.V."/>
            <person name="Dedysh S.N."/>
        </authorList>
    </citation>
    <scope>NUCLEOTIDE SEQUENCE [LARGE SCALE GENOMIC DNA]</scope>
    <source>
        <strain evidence="1 2">Sph1</strain>
    </source>
</reference>
<sequence>MYTLLDYNHTPNFFHFDFSKMMPGSPTNMLNNPVIGGRPSSNQINWNSPDFRKPSFANGGFVIYPNKTNTNQIKFGLCKSYAEPVNWVLIRFLHDFNWLRNLIRTSY</sequence>
<proteinExistence type="predicted"/>
<comment type="caution">
    <text evidence="1">The sequence shown here is derived from an EMBL/GenBank/DDBJ whole genome shotgun (WGS) entry which is preliminary data.</text>
</comment>
<evidence type="ECO:0000313" key="1">
    <source>
        <dbReference type="EMBL" id="POZ49533.1"/>
    </source>
</evidence>
<dbReference type="AlphaFoldDB" id="A0A2S5CFF1"/>
<dbReference type="Proteomes" id="UP000237423">
    <property type="component" value="Unassembled WGS sequence"/>
</dbReference>
<name>A0A2S5CFF1_9GAMM</name>
<dbReference type="EMBL" id="PGFZ01000078">
    <property type="protein sequence ID" value="POZ49533.1"/>
    <property type="molecule type" value="Genomic_DNA"/>
</dbReference>
<gene>
    <name evidence="1" type="ORF">AADEFJLK_04701</name>
</gene>
<protein>
    <submittedName>
        <fullName evidence="1">Uncharacterized protein</fullName>
    </submittedName>
</protein>